<dbReference type="Proteomes" id="UP001153636">
    <property type="component" value="Chromosome 18"/>
</dbReference>
<proteinExistence type="predicted"/>
<organism evidence="1 2">
    <name type="scientific">Psylliodes chrysocephalus</name>
    <dbReference type="NCBI Taxonomy" id="3402493"/>
    <lineage>
        <taxon>Eukaryota</taxon>
        <taxon>Metazoa</taxon>
        <taxon>Ecdysozoa</taxon>
        <taxon>Arthropoda</taxon>
        <taxon>Hexapoda</taxon>
        <taxon>Insecta</taxon>
        <taxon>Pterygota</taxon>
        <taxon>Neoptera</taxon>
        <taxon>Endopterygota</taxon>
        <taxon>Coleoptera</taxon>
        <taxon>Polyphaga</taxon>
        <taxon>Cucujiformia</taxon>
        <taxon>Chrysomeloidea</taxon>
        <taxon>Chrysomelidae</taxon>
        <taxon>Galerucinae</taxon>
        <taxon>Alticini</taxon>
        <taxon>Psylliodes</taxon>
    </lineage>
</organism>
<dbReference type="EMBL" id="OV651830">
    <property type="protein sequence ID" value="CAH1104875.1"/>
    <property type="molecule type" value="Genomic_DNA"/>
</dbReference>
<reference evidence="1" key="1">
    <citation type="submission" date="2022-01" db="EMBL/GenBank/DDBJ databases">
        <authorList>
            <person name="King R."/>
        </authorList>
    </citation>
    <scope>NUCLEOTIDE SEQUENCE</scope>
</reference>
<protein>
    <submittedName>
        <fullName evidence="1">Uncharacterized protein</fullName>
    </submittedName>
</protein>
<dbReference type="OrthoDB" id="6778620at2759"/>
<accession>A0A9P0CS59</accession>
<gene>
    <name evidence="1" type="ORF">PSYICH_LOCUS6114</name>
</gene>
<name>A0A9P0CS59_9CUCU</name>
<evidence type="ECO:0000313" key="1">
    <source>
        <dbReference type="EMBL" id="CAH1104875.1"/>
    </source>
</evidence>
<evidence type="ECO:0000313" key="2">
    <source>
        <dbReference type="Proteomes" id="UP001153636"/>
    </source>
</evidence>
<dbReference type="AlphaFoldDB" id="A0A9P0CS59"/>
<keyword evidence="2" id="KW-1185">Reference proteome</keyword>
<sequence length="152" mass="18137">MIHAKANRRGKTPKKYKIDEDMLKEHIFSFNPSVSHYKREHAPNRLYRPSDFSVFLMYEDFKSKFPDTKVSYDSYRVRIKESIISFAKLGQEECEVCEEFKLHGHTKDNFQENCMVYDKWQLHINLAKKSRELYQEQVSMSSNVDTVLISKK</sequence>